<keyword evidence="2" id="KW-1185">Reference proteome</keyword>
<proteinExistence type="predicted"/>
<evidence type="ECO:0000313" key="1">
    <source>
        <dbReference type="EMBL" id="KAF2469263.1"/>
    </source>
</evidence>
<sequence length="444" mass="50270">MDQPEDVEVILTSKHRYNLHSNVLARNSPFFADLLIEANAAKLAPRTLATGKYTRWMFQLRKLPNDDYPAGQLALLKLNHKAEPINATHIFTLNENGKEPTKFFEHYESLLYAFYGKDLAISNTDMMCALQDAISILQIAEYLGCVNVISKPIDAAFFKHGQVLFRAIQTNPRHWADLALKIKSEMMFKEAIVHLSGSWNAISYTNKATLGAEIRAVCEKHHNLLMRKRQRVESLLASTYPGNMAAPSDFRPVKREDYAKDILVWMALGFFRHWFAQQVIMGSGAHSPDGGFALYSRVAKGGDAYMDKDVMGQFNKKFPVTKKAMNVLENHLAEMKIGFQDLVQKQRVLDSNCQLDVHRYPVPYLTCVELDREDYPWLRELVGGEDPVPEKRPGGNQIVQENLAAARRYAGEMIAESSGKRGRETGDDQVELDLAAAYGKKRQK</sequence>
<name>A0ACB6QQI3_9PLEO</name>
<dbReference type="Proteomes" id="UP000799755">
    <property type="component" value="Unassembled WGS sequence"/>
</dbReference>
<protein>
    <submittedName>
        <fullName evidence="1">Uncharacterized protein</fullName>
    </submittedName>
</protein>
<comment type="caution">
    <text evidence="1">The sequence shown here is derived from an EMBL/GenBank/DDBJ whole genome shotgun (WGS) entry which is preliminary data.</text>
</comment>
<dbReference type="EMBL" id="MU003512">
    <property type="protein sequence ID" value="KAF2469263.1"/>
    <property type="molecule type" value="Genomic_DNA"/>
</dbReference>
<accession>A0ACB6QQI3</accession>
<evidence type="ECO:0000313" key="2">
    <source>
        <dbReference type="Proteomes" id="UP000799755"/>
    </source>
</evidence>
<organism evidence="1 2">
    <name type="scientific">Lindgomyces ingoldianus</name>
    <dbReference type="NCBI Taxonomy" id="673940"/>
    <lineage>
        <taxon>Eukaryota</taxon>
        <taxon>Fungi</taxon>
        <taxon>Dikarya</taxon>
        <taxon>Ascomycota</taxon>
        <taxon>Pezizomycotina</taxon>
        <taxon>Dothideomycetes</taxon>
        <taxon>Pleosporomycetidae</taxon>
        <taxon>Pleosporales</taxon>
        <taxon>Lindgomycetaceae</taxon>
        <taxon>Lindgomyces</taxon>
    </lineage>
</organism>
<reference evidence="1" key="1">
    <citation type="journal article" date="2020" name="Stud. Mycol.">
        <title>101 Dothideomycetes genomes: a test case for predicting lifestyles and emergence of pathogens.</title>
        <authorList>
            <person name="Haridas S."/>
            <person name="Albert R."/>
            <person name="Binder M."/>
            <person name="Bloem J."/>
            <person name="Labutti K."/>
            <person name="Salamov A."/>
            <person name="Andreopoulos B."/>
            <person name="Baker S."/>
            <person name="Barry K."/>
            <person name="Bills G."/>
            <person name="Bluhm B."/>
            <person name="Cannon C."/>
            <person name="Castanera R."/>
            <person name="Culley D."/>
            <person name="Daum C."/>
            <person name="Ezra D."/>
            <person name="Gonzalez J."/>
            <person name="Henrissat B."/>
            <person name="Kuo A."/>
            <person name="Liang C."/>
            <person name="Lipzen A."/>
            <person name="Lutzoni F."/>
            <person name="Magnuson J."/>
            <person name="Mondo S."/>
            <person name="Nolan M."/>
            <person name="Ohm R."/>
            <person name="Pangilinan J."/>
            <person name="Park H.-J."/>
            <person name="Ramirez L."/>
            <person name="Alfaro M."/>
            <person name="Sun H."/>
            <person name="Tritt A."/>
            <person name="Yoshinaga Y."/>
            <person name="Zwiers L.-H."/>
            <person name="Turgeon B."/>
            <person name="Goodwin S."/>
            <person name="Spatafora J."/>
            <person name="Crous P."/>
            <person name="Grigoriev I."/>
        </authorList>
    </citation>
    <scope>NUCLEOTIDE SEQUENCE</scope>
    <source>
        <strain evidence="1">ATCC 200398</strain>
    </source>
</reference>
<gene>
    <name evidence="1" type="ORF">BDR25DRAFT_288734</name>
</gene>